<dbReference type="GO" id="GO:0005882">
    <property type="term" value="C:intermediate filament"/>
    <property type="evidence" value="ECO:0007669"/>
    <property type="project" value="TreeGrafter"/>
</dbReference>
<dbReference type="GO" id="GO:0005886">
    <property type="term" value="C:plasma membrane"/>
    <property type="evidence" value="ECO:0007669"/>
    <property type="project" value="UniProtKB-SubCell"/>
</dbReference>
<dbReference type="InterPro" id="IPR001452">
    <property type="entry name" value="SH3_domain"/>
</dbReference>
<keyword evidence="17" id="KW-1185">Reference proteome</keyword>
<feature type="coiled-coil region" evidence="10">
    <location>
        <begin position="4143"/>
        <end position="4170"/>
    </location>
</feature>
<dbReference type="EMBL" id="BTSY01000005">
    <property type="protein sequence ID" value="GMT26946.1"/>
    <property type="molecule type" value="Genomic_DNA"/>
</dbReference>
<dbReference type="PROSITE" id="PS00019">
    <property type="entry name" value="ACTININ_1"/>
    <property type="match status" value="1"/>
</dbReference>
<protein>
    <submittedName>
        <fullName evidence="16">Uncharacterized protein</fullName>
    </submittedName>
</protein>
<evidence type="ECO:0000256" key="4">
    <source>
        <dbReference type="ARBA" id="ARBA00022553"/>
    </source>
</evidence>
<evidence type="ECO:0000313" key="16">
    <source>
        <dbReference type="EMBL" id="GMT26946.1"/>
    </source>
</evidence>
<dbReference type="GO" id="GO:0003779">
    <property type="term" value="F:actin binding"/>
    <property type="evidence" value="ECO:0007669"/>
    <property type="project" value="UniProtKB-KW"/>
</dbReference>
<dbReference type="FunFam" id="1.10.418.10:FF:000048">
    <property type="entry name" value="Short stop, isoform B"/>
    <property type="match status" value="1"/>
</dbReference>
<feature type="coiled-coil region" evidence="10">
    <location>
        <begin position="2474"/>
        <end position="2515"/>
    </location>
</feature>
<keyword evidence="4" id="KW-0597">Phosphoprotein</keyword>
<dbReference type="CDD" id="cd00176">
    <property type="entry name" value="SPEC"/>
    <property type="match status" value="7"/>
</dbReference>
<dbReference type="PROSITE" id="PS00020">
    <property type="entry name" value="ACTININ_2"/>
    <property type="match status" value="1"/>
</dbReference>
<keyword evidence="6" id="KW-0677">Repeat</keyword>
<evidence type="ECO:0000256" key="8">
    <source>
        <dbReference type="ARBA" id="ARBA00023212"/>
    </source>
</evidence>
<dbReference type="GO" id="GO:0005737">
    <property type="term" value="C:cytoplasm"/>
    <property type="evidence" value="ECO:0007669"/>
    <property type="project" value="TreeGrafter"/>
</dbReference>
<proteinExistence type="predicted"/>
<feature type="region of interest" description="Disordered" evidence="11">
    <location>
        <begin position="4591"/>
        <end position="4616"/>
    </location>
</feature>
<dbReference type="InterPro" id="IPR036534">
    <property type="entry name" value="GAR_dom_sf"/>
</dbReference>
<evidence type="ECO:0000259" key="15">
    <source>
        <dbReference type="PROSITE" id="PS51460"/>
    </source>
</evidence>
<dbReference type="Gene3D" id="1.20.58.60">
    <property type="match status" value="20"/>
</dbReference>
<dbReference type="SUPFAM" id="SSF47576">
    <property type="entry name" value="Calponin-homology domain, CH-domain"/>
    <property type="match status" value="1"/>
</dbReference>
<gene>
    <name evidence="16" type="ORF">PFISCL1PPCAC_18243</name>
</gene>
<keyword evidence="2 9" id="KW-0728">SH3 domain</keyword>
<dbReference type="GO" id="GO:0045104">
    <property type="term" value="P:intermediate filament cytoskeleton organization"/>
    <property type="evidence" value="ECO:0007669"/>
    <property type="project" value="InterPro"/>
</dbReference>
<dbReference type="SMART" id="SM00243">
    <property type="entry name" value="GAS2"/>
    <property type="match status" value="1"/>
</dbReference>
<dbReference type="SUPFAM" id="SSF143575">
    <property type="entry name" value="GAS2 domain-like"/>
    <property type="match status" value="1"/>
</dbReference>
<feature type="domain" description="SH3" evidence="12">
    <location>
        <begin position="848"/>
        <end position="905"/>
    </location>
</feature>
<feature type="domain" description="Calponin-homology (CH)" evidence="13">
    <location>
        <begin position="323"/>
        <end position="430"/>
    </location>
</feature>
<keyword evidence="5" id="KW-0493">Microtubule</keyword>
<dbReference type="GO" id="GO:0008017">
    <property type="term" value="F:microtubule binding"/>
    <property type="evidence" value="ECO:0007669"/>
    <property type="project" value="InterPro"/>
</dbReference>
<dbReference type="Gene3D" id="3.30.920.20">
    <property type="entry name" value="Gas2-like domain"/>
    <property type="match status" value="1"/>
</dbReference>
<feature type="coiled-coil region" evidence="10">
    <location>
        <begin position="1545"/>
        <end position="1579"/>
    </location>
</feature>
<feature type="non-terminal residue" evidence="16">
    <location>
        <position position="1"/>
    </location>
</feature>
<keyword evidence="3" id="KW-0963">Cytoplasm</keyword>
<feature type="domain" description="GAR" evidence="15">
    <location>
        <begin position="4742"/>
        <end position="4835"/>
    </location>
</feature>
<feature type="compositionally biased region" description="Polar residues" evidence="11">
    <location>
        <begin position="4940"/>
        <end position="4950"/>
    </location>
</feature>
<feature type="region of interest" description="Disordered" evidence="11">
    <location>
        <begin position="4868"/>
        <end position="4981"/>
    </location>
</feature>
<dbReference type="Pfam" id="PF00307">
    <property type="entry name" value="CH"/>
    <property type="match status" value="2"/>
</dbReference>
<dbReference type="Pfam" id="PF02187">
    <property type="entry name" value="GAS2"/>
    <property type="match status" value="1"/>
</dbReference>
<feature type="domain" description="Calponin-homology (CH)" evidence="13">
    <location>
        <begin position="175"/>
        <end position="278"/>
    </location>
</feature>
<feature type="coiled-coil region" evidence="10">
    <location>
        <begin position="1469"/>
        <end position="1496"/>
    </location>
</feature>
<dbReference type="InterPro" id="IPR011992">
    <property type="entry name" value="EF-hand-dom_pair"/>
</dbReference>
<sequence>SGTESPVGITYQNTLHMTPTRTGSPLEHHYPGIESPVHVTPARTGSPHYPTTPGSRPMTPSNLVGPRTSTPRDSPLGLTTTRELTLSPMSPKTPDRPLFNEKWMMNNNSPLWREGESPTSTTSSSHLTSPMDRKRTMTPTSVTTSQSFRFFMDETKDSKRFSNTSLHSIQDERDTIQKKTFTKWVNKHLRKATRNVDDLFIDLRDGNNLISLLEVLSAENLLRENGNTRFHRIQNIQYCLDWLKMKNIKLVNIRPEDIVEGNGKLTLGLIWTIILNFQVSVIKQRQRADAAAVRAAAGYANGGGETGSLNATLNSTLEALEGGSARDALLQWARRTTEGYPRVSVNNFSSSWRDGLAFNAILHRYRPKAINWDQISDPSVSNRERLANAFEVAKREFDVDKLLDPEDVDVDHPDEKSIITYVSSLYNNLPNLPEASKGSLADLISRLTRGIGITNEKLDLILLRIEDAESRADSARPAEIERLVNEIVDDLNALETPIAGFFEDVETLKQHNHPDSADFYKQVLGLHQRRNAYLDRLNNQLLVRLGVRTETMRRQQMEESADHRRKRFGRVEECIEWVRSHMERLVNMEFVQSLETLEQMFERHKVDNRDIQDFRQDVDMCIARQSEITAEDSVEYCELLRVLESEYQQLRDLSAGRMLDLDSLIAFVRAAQQELVWVSEREEIEVHRNWSDINQLDLPMLSNYFKQLLHEMELREPQYNDVHNRGAALLNQGHPAIQVIEVYIQTLKKQWDWLLNLSKCLESHLRDANNLKQFMEDAASAEASIKEHVELLERNYNRTDFSLEEGERMLMEMDNYKELLDRIQSILHSLHERCATISPLWQRGERIAKPMTVTALCDYEDTNVNIRAGDDVILIDNGDLVHWKIQDVMGKQGIVPSVVFRIPPPDTRLTAWLTRLLQQFEKLRKLWDLKHRMIRFYMVLNTMKTIQGWDVNMFNSLDPDQRDAIIKALNDDTNKLLSELDPNDPLAQRLRDELKKTMDHFWSLFNAAARKPEEDLSNQFDQMLADLLRKLEEAWRALKERTGRPIPRTAEELERALREQRDFEELLQSLDGDVNNLKDIFSKMANPSPSQRHNMDRVNVLWDDSWDLSKMYVERMKVLDMVIAGIFEVKDIVRAHEVTLNSFDDLPCALDKLRGEHAQLVELNMVLKQQQTVIDQLNHNVSLLRQHVARTRLDTSTHPDVDRLEEEVQHLNNRWENVQSQLTERLRITELALQIQMVYRGEYENEMAWLDRVEETINKLRKPEELRPEQYQKELDLLVAEYSQLQKRTDAIENVNREGGKFIREAKGYDGRLKQYGDAIRGIHGRDIERDFKRTHPQPKNGAQIVTEELEALNRRFAQLSSLILEKRNVMQVLIQNWKREQQDSAIREAMNQQAQIGDLLSDLNGFEEQIYRTHLSFDLSRPDAGGASRNMQNLRSDLDSYAEKVKLKLETVDRLCHEGADKLTPEQFAELKEARARLERNYEAVVRTVENLQTRLNAIALLVIEFSSKSSEMQSWITDATRRSGDIRANSADPRMLPEERRRAKALMEDIATKEHELKALNALFARLEAEIDEMYAENPAARDTGAIHADDVRRTLGRVESDYSDLYRQAADLSVFQNRIAALGGELEESGRRTHEWLSKLEANLDATDGSTIEEKLRRAEEMKEKAAADRSLLDDHETASRRLLDALQGTAAHGETAERHEKAMRDQRKRHEEVLDRVQAKVNETLAEKAAADGIKKAVGDLAAWSASFEGAVNDALRRGLPLRQGSIDAMKSDEQRMRSELDAHAALAEKMEKEAKMAGIDGLDAKVADAKKALRRSNSALTGWRDNLADAAAGLADLATGAAAAERASDQVAAALKHTTPKDAARLREIEREMEALAAAQSRVAETANKLLGLPDVNEEDAVKNTVASIDNRVAALAADLEQKQAAAGEMAEVEGRMEEKRNEALALLSSLDARLSGARPVALSVVALGKQRSEVAEWQRELAAIGPLVEEMEECAERLWEGAGSSSLRAGTNILSGNKRVALETSGKFQSLDDALKARSGRINENEAALAVFDGSADDLERWMGREKEKIRSECGIPESADDATSIGRKIDRLEKEIRGERRLLEEVARAGADLRRANAPDAPGADRVAERVRALEDDWGKMGEEMDQARSRLRVSEQLHDRAAALGKWMGAQRRHLDAIGAPSADVNAVKAQKRQLELIRDSIEDEIPVWSKLNEMAGELVNEAPEGSNYGKVVQKTDDLNRDWAKLRGDVDRRLARVDAVAEASGSIHGSLRELKKEMAELEAECSRVARLPLNEEGKRMENLDSLLNRTADLDGSLLNLDQSLKELSIGEDDEAVEWSEVSDAVGTVRNRTDEISKRLEGMRKAAESARGKEEELDKQMDGLIDLARSTRAALAEGGAPAADAARTAEESRRMDEIVAKLLARDGEVAMAKFRAEEQLKSRPDDASLREKSERLAIEWTPLVEEARKRKANLNQLDDLLKQYDDQHESLEKKMKEDEEEMARLLAILAADKDNAEALHKLTELENSSDRRKAESDALDKVAERIDAIAPGADARRLKRKSEKLGEDARARAKKTRATIAGMGKKADLHARLSQLLGDAAEMAENYKKDLEESGERMDKARVQSTQHAAAADWKRAEREIAAIAEQLKEMSPESAAHVDESIGETRGAFDDVRDILNSLEQQLEAAGAAADQVKESAAAVAAGAAKLAEELADTADDIGRSPEDLERNRAECEEQERAIEAKMKEIEEALSSLTAARDAGVLTPSQFEAAKAGLEEAKRAMEKAGKRLAARRKKIDQADAEIKRIKGDASSLRDALAALAAAPILSSEQARGDPSSQGAALKEVKEHLRPLSDRVAALVGDCQAMIKSAPAEVNTKALDALLRDTVAAHDEVAGKVAERERAVDAAAQQMGKYEDAYKALLNWLEETEEMMANQADPSADAKVARAQRATFDVFLKHLEDKQPSVDGFSALIAKMRDLTASEEEKNALKDKDEQIANRYSDLLTRAQEGQAKLRDAVDLAERYTSLETPLRAWMQSTEKAMNGLGQIPIDGERLEKQRGEQKRIEAELGEKRDDVKALVETGARLAALVSVNDATDVTARADALRRQYDQMNGRCEACGDSIENVALHLDQFLAELAELESWLTEMEVNMLSLEDLAIDDQDELAEQANLLSELGVDVTEHEGRFSDVITVGLELCRQTSRDEAMALQHRIDALKMRISDLSGVTDEKLEVMERAIPLTERFHAGFESAMEWIEAVEEDLRMLDEVPLETQLQIVANIEEDLALWRPDIDQVVAMSSQLQSMTSNERASALHANTTDMNRRANAIGEQVTRRSERLMMAERQSRGVIDELDFVTEWLEEAKERVSAAAPPSIVPEYVKTQLKNQRLLNEDVATQRSRLRDTIAEAKKIARQVGVEGGTHDAALLAKAEAAKYLADEVAEISEKRAERLEEGLALATHIESAQDDIADWLASMEREIESAPSVMTGTPMAALAAQQKHNMELAAAISAQRALIDRFEKDVTALQSIAHPEDAERLEEIRGDIAARVEEIRQNVNERGAALDSVMDVSSALGERLDAMHAALAAEAARLRLDEPLTADISALESRVADARNQAEGLRQKEPVMDSLRERVHDMMGTGDSSAQELIDKMGQLEKLWTELGRGAELKEQLLSDALGKARRFWGDLDTCERAVDDLKKRLDAIEPCVGQPEVIEAQTRSLDVIAEVVDSLPPLVDELRAAGSELSRIVPADEKAAISSRIDNVEADTATITALCAQRYGDLGRALEEAMAFHGDMDSLAEYLGAAEAVFLSLPALEELAPEEIAGQLDAVQAIRADLDAGSLLKEQLQLRANEIAEGAPANQVAAIRQPVAELAARWSRLNNGLAEREHAINRSLLEKGQLLETAEQLLLWVEKTQSTVADLSLDGPSNLGQIEIALCKLAVVKNDVHAHEPSIMALNRTVRSTEGVDPTISRMVDVINVKWSELLRAIEAIAIGLDKSRDEAEQVGDEMERWNGWTDDVLAALEPRRALPGVPETAQEQMDEFLVTRAEMEQTRPAIEAYLRRNGHDGTADQNTWMGRSQAKLESKWNRIKDLANTRQRKLEVAGERAEQLDGELVELRGWLEGAEKALADAGAISRLPEGLERQRNEQEERMEEIERRKAQFVDTKSLAGQIRASCEARDAIYVKNQTVTLESKLNKFVARAAERSKQLDGASQETETWLDGVASLEDWMDEIKRKTDATPPTTSDVDRLKSALEEAKSTADEVSARRPQFEMTRKRGISLCEHAPKGERKEIEKRNDELRKRWESAAAAADARCTEAEKAVLEGGAFSEALANLEEWLDGELAEGAVRKEKGVRGDVDTVAELVAAENKREETRKKKADTIGAITKKARSLVAEGVEEAPAIAEAASRLEEKWAEMEGDGKRRKEELERAMEEARDVDAKVHGLLDWLAEVEGRLKMAPSADLASSISAAGAVRAALAAECPRLARVDEACASLLDGCHPDAVPALKEWRRVVAARWKEVEDRAAAKEDSMREEEEKARAREAALHEMNEFVERKRLELDEASILPPPSSVEEAERRLKDHEEYERELRERQGDVDGLTKGRRKDGERDKRADALAERWRRLWADSIGHSEQLEKDRAHQEELKRLQGWKFDEWRDRYVEWNDHGKARVNDLFRRLDRSSTGSVPRDAFIDAIIASKFPTSRLEMAKVADKFDKGDGMINAKEFINALKIGNRKVTTPKSPDEQKQMIKNEMTRRRDQCSCAHKYRIDHEEDAPGKVQPKSDGGVLQTYRFGDQQIRRMVRILHTTVMVRVGGGWEPLDEFLDKHDPCKAKDRTNTSIYQQFYDDVRPAHAADKMYTFTKGQHAREDYGSPSSATASSPHARSSPKENVTVLRPFVQSGTPGPSKGVREKTEKRSVPMFGENRFARERAESQELLDSSRPSSRAASEVSDAERPSRIPSLRSKKGQRYNPPSAKK</sequence>
<dbReference type="SUPFAM" id="SSF46966">
    <property type="entry name" value="Spectrin repeat"/>
    <property type="match status" value="20"/>
</dbReference>
<dbReference type="PANTHER" id="PTHR23169">
    <property type="entry name" value="ENVOPLAKIN"/>
    <property type="match status" value="1"/>
</dbReference>
<feature type="coiled-coil region" evidence="10">
    <location>
        <begin position="4252"/>
        <end position="4315"/>
    </location>
</feature>
<dbReference type="GO" id="GO:0042060">
    <property type="term" value="P:wound healing"/>
    <property type="evidence" value="ECO:0007669"/>
    <property type="project" value="TreeGrafter"/>
</dbReference>
<evidence type="ECO:0000256" key="3">
    <source>
        <dbReference type="ARBA" id="ARBA00022490"/>
    </source>
</evidence>
<evidence type="ECO:0000256" key="1">
    <source>
        <dbReference type="ARBA" id="ARBA00004245"/>
    </source>
</evidence>
<feature type="domain" description="EF-hand" evidence="14">
    <location>
        <begin position="4670"/>
        <end position="4705"/>
    </location>
</feature>
<dbReference type="InterPro" id="IPR001589">
    <property type="entry name" value="Actinin_actin-bd_CS"/>
</dbReference>
<evidence type="ECO:0000313" key="17">
    <source>
        <dbReference type="Proteomes" id="UP001432322"/>
    </source>
</evidence>
<dbReference type="PROSITE" id="PS51460">
    <property type="entry name" value="GAR"/>
    <property type="match status" value="1"/>
</dbReference>
<comment type="subcellular location">
    <subcellularLocation>
        <location evidence="1">Cytoplasm</location>
        <location evidence="1">Cytoskeleton</location>
    </subcellularLocation>
</comment>
<dbReference type="PROSITE" id="PS50002">
    <property type="entry name" value="SH3"/>
    <property type="match status" value="1"/>
</dbReference>
<evidence type="ECO:0000259" key="14">
    <source>
        <dbReference type="PROSITE" id="PS50222"/>
    </source>
</evidence>
<dbReference type="Gene3D" id="2.30.30.40">
    <property type="entry name" value="SH3 Domains"/>
    <property type="match status" value="1"/>
</dbReference>
<organism evidence="16 17">
    <name type="scientific">Pristionchus fissidentatus</name>
    <dbReference type="NCBI Taxonomy" id="1538716"/>
    <lineage>
        <taxon>Eukaryota</taxon>
        <taxon>Metazoa</taxon>
        <taxon>Ecdysozoa</taxon>
        <taxon>Nematoda</taxon>
        <taxon>Chromadorea</taxon>
        <taxon>Rhabditida</taxon>
        <taxon>Rhabditina</taxon>
        <taxon>Diplogasteromorpha</taxon>
        <taxon>Diplogasteroidea</taxon>
        <taxon>Neodiplogasteridae</taxon>
        <taxon>Pristionchus</taxon>
    </lineage>
</organism>
<evidence type="ECO:0000259" key="13">
    <source>
        <dbReference type="PROSITE" id="PS50021"/>
    </source>
</evidence>
<keyword evidence="10" id="KW-0175">Coiled coil</keyword>
<dbReference type="SMART" id="SM00150">
    <property type="entry name" value="SPEC"/>
    <property type="match status" value="25"/>
</dbReference>
<feature type="compositionally biased region" description="Low complexity" evidence="11">
    <location>
        <begin position="117"/>
        <end position="129"/>
    </location>
</feature>
<dbReference type="CDD" id="cd21188">
    <property type="entry name" value="CH_PLEC-like_rpt1"/>
    <property type="match status" value="1"/>
</dbReference>
<evidence type="ECO:0000259" key="12">
    <source>
        <dbReference type="PROSITE" id="PS50002"/>
    </source>
</evidence>
<dbReference type="InterPro" id="IPR002048">
    <property type="entry name" value="EF_hand_dom"/>
</dbReference>
<feature type="coiled-coil region" evidence="10">
    <location>
        <begin position="1700"/>
        <end position="1731"/>
    </location>
</feature>
<feature type="coiled-coil region" evidence="10">
    <location>
        <begin position="2733"/>
        <end position="2823"/>
    </location>
</feature>
<dbReference type="PANTHER" id="PTHR23169:SF23">
    <property type="entry name" value="SHORT STOP, ISOFORM H"/>
    <property type="match status" value="1"/>
</dbReference>
<dbReference type="InterPro" id="IPR036872">
    <property type="entry name" value="CH_dom_sf"/>
</dbReference>
<evidence type="ECO:0000256" key="10">
    <source>
        <dbReference type="SAM" id="Coils"/>
    </source>
</evidence>
<dbReference type="SMART" id="SM00033">
    <property type="entry name" value="CH"/>
    <property type="match status" value="2"/>
</dbReference>
<dbReference type="PROSITE" id="PS50021">
    <property type="entry name" value="CH"/>
    <property type="match status" value="2"/>
</dbReference>
<dbReference type="InterPro" id="IPR018159">
    <property type="entry name" value="Spectrin/alpha-actinin"/>
</dbReference>
<dbReference type="InterPro" id="IPR002017">
    <property type="entry name" value="Spectrin_repeat"/>
</dbReference>
<dbReference type="GO" id="GO:0005874">
    <property type="term" value="C:microtubule"/>
    <property type="evidence" value="ECO:0007669"/>
    <property type="project" value="UniProtKB-KW"/>
</dbReference>
<feature type="region of interest" description="Disordered" evidence="11">
    <location>
        <begin position="42"/>
        <end position="141"/>
    </location>
</feature>
<dbReference type="Gene3D" id="1.10.418.10">
    <property type="entry name" value="Calponin-like domain"/>
    <property type="match status" value="2"/>
</dbReference>
<evidence type="ECO:0000256" key="9">
    <source>
        <dbReference type="PROSITE-ProRule" id="PRU00192"/>
    </source>
</evidence>
<feature type="compositionally biased region" description="Polar residues" evidence="11">
    <location>
        <begin position="52"/>
        <end position="90"/>
    </location>
</feature>
<evidence type="ECO:0000256" key="2">
    <source>
        <dbReference type="ARBA" id="ARBA00022443"/>
    </source>
</evidence>
<dbReference type="InterPro" id="IPR041615">
    <property type="entry name" value="Desmoplakin_SH3"/>
</dbReference>
<evidence type="ECO:0000256" key="11">
    <source>
        <dbReference type="SAM" id="MobiDB-lite"/>
    </source>
</evidence>
<evidence type="ECO:0000256" key="7">
    <source>
        <dbReference type="ARBA" id="ARBA00023203"/>
    </source>
</evidence>
<reference evidence="16" key="1">
    <citation type="submission" date="2023-10" db="EMBL/GenBank/DDBJ databases">
        <title>Genome assembly of Pristionchus species.</title>
        <authorList>
            <person name="Yoshida K."/>
            <person name="Sommer R.J."/>
        </authorList>
    </citation>
    <scope>NUCLEOTIDE SEQUENCE</scope>
    <source>
        <strain evidence="16">RS5133</strain>
    </source>
</reference>
<accession>A0AAV5W821</accession>
<evidence type="ECO:0000256" key="5">
    <source>
        <dbReference type="ARBA" id="ARBA00022701"/>
    </source>
</evidence>
<dbReference type="GO" id="GO:0005198">
    <property type="term" value="F:structural molecule activity"/>
    <property type="evidence" value="ECO:0007669"/>
    <property type="project" value="TreeGrafter"/>
</dbReference>
<dbReference type="GO" id="GO:0005509">
    <property type="term" value="F:calcium ion binding"/>
    <property type="evidence" value="ECO:0007669"/>
    <property type="project" value="InterPro"/>
</dbReference>
<dbReference type="GO" id="GO:0031122">
    <property type="term" value="P:cytoplasmic microtubule organization"/>
    <property type="evidence" value="ECO:0007669"/>
    <property type="project" value="TreeGrafter"/>
</dbReference>
<keyword evidence="7" id="KW-0009">Actin-binding</keyword>
<dbReference type="InterPro" id="IPR003108">
    <property type="entry name" value="GAR_dom"/>
</dbReference>
<feature type="compositionally biased region" description="Basic and acidic residues" evidence="11">
    <location>
        <begin position="4912"/>
        <end position="4921"/>
    </location>
</feature>
<dbReference type="SUPFAM" id="SSF47473">
    <property type="entry name" value="EF-hand"/>
    <property type="match status" value="1"/>
</dbReference>
<dbReference type="Pfam" id="PF17902">
    <property type="entry name" value="SH3_10"/>
    <property type="match status" value="1"/>
</dbReference>
<comment type="caution">
    <text evidence="16">The sequence shown here is derived from an EMBL/GenBank/DDBJ whole genome shotgun (WGS) entry which is preliminary data.</text>
</comment>
<dbReference type="PROSITE" id="PS50222">
    <property type="entry name" value="EF_HAND_2"/>
    <property type="match status" value="1"/>
</dbReference>
<dbReference type="Pfam" id="PF00435">
    <property type="entry name" value="Spectrin"/>
    <property type="match status" value="5"/>
</dbReference>
<dbReference type="GO" id="GO:0030056">
    <property type="term" value="C:hemidesmosome"/>
    <property type="evidence" value="ECO:0007669"/>
    <property type="project" value="TreeGrafter"/>
</dbReference>
<feature type="compositionally biased region" description="Low complexity" evidence="11">
    <location>
        <begin position="4876"/>
        <end position="4888"/>
    </location>
</feature>
<dbReference type="InterPro" id="IPR043197">
    <property type="entry name" value="Plakin"/>
</dbReference>
<evidence type="ECO:0000256" key="6">
    <source>
        <dbReference type="ARBA" id="ARBA00022737"/>
    </source>
</evidence>
<keyword evidence="8" id="KW-0206">Cytoskeleton</keyword>
<name>A0AAV5W821_9BILA</name>
<dbReference type="InterPro" id="IPR001715">
    <property type="entry name" value="CH_dom"/>
</dbReference>
<feature type="coiled-coil region" evidence="10">
    <location>
        <begin position="1150"/>
        <end position="1221"/>
    </location>
</feature>
<dbReference type="Proteomes" id="UP001432322">
    <property type="component" value="Unassembled WGS sequence"/>
</dbReference>